<accession>A0A285X0P1</accession>
<dbReference type="CDD" id="cd03801">
    <property type="entry name" value="GT4_PimA-like"/>
    <property type="match status" value="1"/>
</dbReference>
<dbReference type="Proteomes" id="UP000219193">
    <property type="component" value="Unassembled WGS sequence"/>
</dbReference>
<dbReference type="GO" id="GO:0016740">
    <property type="term" value="F:transferase activity"/>
    <property type="evidence" value="ECO:0007669"/>
    <property type="project" value="UniProtKB-KW"/>
</dbReference>
<name>A0A285X0P1_9FLAO</name>
<evidence type="ECO:0000313" key="2">
    <source>
        <dbReference type="Proteomes" id="UP000219193"/>
    </source>
</evidence>
<dbReference type="RefSeq" id="WP_097054381.1">
    <property type="nucleotide sequence ID" value="NZ_OCMF01000001.1"/>
</dbReference>
<dbReference type="Gene3D" id="3.40.50.2000">
    <property type="entry name" value="Glycogen Phosphorylase B"/>
    <property type="match status" value="2"/>
</dbReference>
<dbReference type="AlphaFoldDB" id="A0A285X0P1"/>
<reference evidence="2" key="1">
    <citation type="submission" date="2017-09" db="EMBL/GenBank/DDBJ databases">
        <authorList>
            <person name="Varghese N."/>
            <person name="Submissions S."/>
        </authorList>
    </citation>
    <scope>NUCLEOTIDE SEQUENCE [LARGE SCALE GENOMIC DNA]</scope>
    <source>
        <strain evidence="2">CGMCC 1.12641</strain>
    </source>
</reference>
<organism evidence="1 2">
    <name type="scientific">Salinimicrobium sediminis</name>
    <dbReference type="NCBI Taxonomy" id="1343891"/>
    <lineage>
        <taxon>Bacteria</taxon>
        <taxon>Pseudomonadati</taxon>
        <taxon>Bacteroidota</taxon>
        <taxon>Flavobacteriia</taxon>
        <taxon>Flavobacteriales</taxon>
        <taxon>Flavobacteriaceae</taxon>
        <taxon>Salinimicrobium</taxon>
    </lineage>
</organism>
<keyword evidence="1" id="KW-0808">Transferase</keyword>
<dbReference type="PANTHER" id="PTHR12526">
    <property type="entry name" value="GLYCOSYLTRANSFERASE"/>
    <property type="match status" value="1"/>
</dbReference>
<evidence type="ECO:0000313" key="1">
    <source>
        <dbReference type="EMBL" id="SOC78566.1"/>
    </source>
</evidence>
<dbReference type="OrthoDB" id="1522162at2"/>
<protein>
    <submittedName>
        <fullName evidence="1">Glycosyltransferase involved in cell wall bisynthesis</fullName>
    </submittedName>
</protein>
<keyword evidence="2" id="KW-1185">Reference proteome</keyword>
<dbReference type="PANTHER" id="PTHR12526:SF630">
    <property type="entry name" value="GLYCOSYLTRANSFERASE"/>
    <property type="match status" value="1"/>
</dbReference>
<dbReference type="Pfam" id="PF13692">
    <property type="entry name" value="Glyco_trans_1_4"/>
    <property type="match status" value="1"/>
</dbReference>
<gene>
    <name evidence="1" type="ORF">SAMN06296241_0076</name>
</gene>
<dbReference type="SUPFAM" id="SSF53756">
    <property type="entry name" value="UDP-Glycosyltransferase/glycogen phosphorylase"/>
    <property type="match status" value="1"/>
</dbReference>
<proteinExistence type="predicted"/>
<sequence>MNLIHIHHRSQNHAGKSGYSRLTDYMPVTSIYGNTRLPYYVAKLVSKPHSNKRGLYNAGSVWKEAELLDHLRRSRKESSVVHYLNAERDVRYFVKFRKFFPVTKFYGTFHKPPEVLYQTITDFKILQNLHGAIAVGENQVEFLKEKLRLQNIAFIPHGVDTGFFTPDPVKKESNTIIFVGNHLRDFDAFNFCIPRIAEKVKGLKVHVVLPKDHQNRITPHKSISIHSNVGDQELKQLYNLSSLLFLPLKNVTACNSLLEGLACGLPIVSTDVGGNRSYMEGTKNVLLPKGENIAYIDAIVHLLSTPETLLEMAISSREKALRLSWEKIAQKVTAFYEDLSKG</sequence>
<dbReference type="EMBL" id="OCMF01000001">
    <property type="protein sequence ID" value="SOC78566.1"/>
    <property type="molecule type" value="Genomic_DNA"/>
</dbReference>